<dbReference type="PANTHER" id="PTHR48138">
    <property type="entry name" value="KERATINOCYTE PROLINE-RICH PROTEIN-RELATED"/>
    <property type="match status" value="1"/>
</dbReference>
<evidence type="ECO:0000313" key="4">
    <source>
        <dbReference type="Proteomes" id="UP000253562"/>
    </source>
</evidence>
<dbReference type="InterPro" id="IPR052881">
    <property type="entry name" value="Keratinocyte_PR"/>
</dbReference>
<keyword evidence="2" id="KW-0812">Transmembrane</keyword>
<protein>
    <submittedName>
        <fullName evidence="3">Squalene--hopene cyclase</fullName>
    </submittedName>
</protein>
<proteinExistence type="predicted"/>
<feature type="transmembrane region" description="Helical" evidence="2">
    <location>
        <begin position="259"/>
        <end position="282"/>
    </location>
</feature>
<evidence type="ECO:0000256" key="2">
    <source>
        <dbReference type="SAM" id="Phobius"/>
    </source>
</evidence>
<dbReference type="RefSeq" id="WP_114367171.1">
    <property type="nucleotide sequence ID" value="NZ_QPEX01000010.1"/>
</dbReference>
<evidence type="ECO:0000256" key="1">
    <source>
        <dbReference type="SAM" id="MobiDB-lite"/>
    </source>
</evidence>
<dbReference type="InterPro" id="IPR008930">
    <property type="entry name" value="Terpenoid_cyclase/PrenylTrfase"/>
</dbReference>
<reference evidence="3 4" key="1">
    <citation type="submission" date="2018-07" db="EMBL/GenBank/DDBJ databases">
        <title>Comparative genomes isolates from brazilian mangrove.</title>
        <authorList>
            <person name="De Araujo J.E."/>
            <person name="Taketani R.G."/>
            <person name="Silva M.C.P."/>
            <person name="Lourenco M.V."/>
            <person name="Oliveira V.M."/>
            <person name="Andreote F.D."/>
        </authorList>
    </citation>
    <scope>NUCLEOTIDE SEQUENCE [LARGE SCALE GENOMIC DNA]</scope>
    <source>
        <strain evidence="3 4">HEX PRIS-MGV</strain>
    </source>
</reference>
<dbReference type="AlphaFoldDB" id="A0A368KXC9"/>
<dbReference type="PANTHER" id="PTHR48138:SF2">
    <property type="entry name" value="KERATINOCYTE PROLINE-RICH PROTEIN"/>
    <property type="match status" value="1"/>
</dbReference>
<keyword evidence="2" id="KW-0472">Membrane</keyword>
<dbReference type="Gene3D" id="1.50.10.20">
    <property type="match status" value="2"/>
</dbReference>
<sequence>MADDDPLSPNESQDDAKLGGSDKQKDDTKKKAPISFGGVPPTGDAWNVVPATPSPSSTPPAQPLKAPRSLPESKKPPTSEPPQETPAEKTKLPPKPNKPNKKQQPLPAQKKKSKPSQPDVAQKSPSQATEPSQVAAPQSSASKQSAQAQAKPEEPSAETVRPATKARSVEPSAGKEPARKDATAKPTPPPVSPSQEKPDTSSKPLPTPGKKGKLPNLVPARQVPPVTAEEAAGPLVEVEREELPWYQQIRIAAIHDTPAWLASLIVHFVVIILFLLLTVATYHQEPQVVEATYAEDLGEQLEYNMLVLDAAEFEIENNSGTLENLVETAEIPLPKSLTEVDLVGTEAVRLEEQEILGTELMARGEGATKRALIQAYGGSATTEQAVAEALAWLKRNQGRDGSWSLTGPYSDGSSIENKVSATAMALLAFQGAGHTDRSGDHAKVVARGWSFLFGRLSSDGSFLDRDTMPNQHRPYTQAQATIALCELYAMTGDAELKPKAQAAINYAVSWQAPEGGWRYTPGLESDLSVTGWFLMALQSARMANLEVPEETLTNVDRFLASVSSTPKEDGMFLLGSRYQYRDQSAERPTPTMTAEGLLCRQYLGWQQDDPRLLDGMQYILKNPIQWKEPNVYYWYYATQVAHHAEGNAWRDWNAKLRQVVPENQVQTGREKGSWDPAYDEYGIKAGRLFMTCLCTYMLEVYYRHLPIYSKQDLVRP</sequence>
<feature type="compositionally biased region" description="Basic and acidic residues" evidence="1">
    <location>
        <begin position="14"/>
        <end position="30"/>
    </location>
</feature>
<feature type="region of interest" description="Disordered" evidence="1">
    <location>
        <begin position="1"/>
        <end position="218"/>
    </location>
</feature>
<feature type="compositionally biased region" description="Pro residues" evidence="1">
    <location>
        <begin position="52"/>
        <end position="62"/>
    </location>
</feature>
<comment type="caution">
    <text evidence="3">The sequence shown here is derived from an EMBL/GenBank/DDBJ whole genome shotgun (WGS) entry which is preliminary data.</text>
</comment>
<dbReference type="Proteomes" id="UP000253562">
    <property type="component" value="Unassembled WGS sequence"/>
</dbReference>
<dbReference type="PRINTS" id="PR01217">
    <property type="entry name" value="PRICHEXTENSN"/>
</dbReference>
<accession>A0A368KXC9</accession>
<dbReference type="SUPFAM" id="SSF48239">
    <property type="entry name" value="Terpenoid cyclases/Protein prenyltransferases"/>
    <property type="match status" value="1"/>
</dbReference>
<organism evidence="3 4">
    <name type="scientific">Bremerella cremea</name>
    <dbReference type="NCBI Taxonomy" id="1031537"/>
    <lineage>
        <taxon>Bacteria</taxon>
        <taxon>Pseudomonadati</taxon>
        <taxon>Planctomycetota</taxon>
        <taxon>Planctomycetia</taxon>
        <taxon>Pirellulales</taxon>
        <taxon>Pirellulaceae</taxon>
        <taxon>Bremerella</taxon>
    </lineage>
</organism>
<feature type="compositionally biased region" description="Low complexity" evidence="1">
    <location>
        <begin position="131"/>
        <end position="150"/>
    </location>
</feature>
<evidence type="ECO:0000313" key="3">
    <source>
        <dbReference type="EMBL" id="RCS54104.1"/>
    </source>
</evidence>
<keyword evidence="2" id="KW-1133">Transmembrane helix</keyword>
<gene>
    <name evidence="3" type="ORF">DTL42_02845</name>
</gene>
<dbReference type="EMBL" id="QPEX01000010">
    <property type="protein sequence ID" value="RCS54104.1"/>
    <property type="molecule type" value="Genomic_DNA"/>
</dbReference>
<dbReference type="CDD" id="cd00688">
    <property type="entry name" value="ISOPREN_C2_like"/>
    <property type="match status" value="1"/>
</dbReference>
<name>A0A368KXC9_9BACT</name>
<dbReference type="OrthoDB" id="238862at2"/>